<sequence length="94" mass="9153">MARRGEAGAGSTALDGSGGISRAAGALGPGWLPGRVIAALSELTSALLAAEVETAEAPSPATADVPGGAGRRREPGVDRGWRGAFGCARVRAGA</sequence>
<protein>
    <submittedName>
        <fullName evidence="2">Uncharacterized protein</fullName>
    </submittedName>
</protein>
<dbReference type="EMBL" id="LAKD02000122">
    <property type="protein sequence ID" value="OPF71124.1"/>
    <property type="molecule type" value="Genomic_DNA"/>
</dbReference>
<reference evidence="2" key="1">
    <citation type="submission" date="2016-12" db="EMBL/GenBank/DDBJ databases">
        <title>Genome sequence of Streptomyces antioxidans MUSC 164.</title>
        <authorList>
            <person name="Lee L.-H."/>
            <person name="Ser H.-L."/>
        </authorList>
    </citation>
    <scope>NUCLEOTIDE SEQUENCE [LARGE SCALE GENOMIC DNA]</scope>
    <source>
        <strain evidence="2">MUSC 164</strain>
    </source>
</reference>
<name>A0A1V4CUX6_9ACTN</name>
<dbReference type="AlphaFoldDB" id="A0A1V4CUX6"/>
<evidence type="ECO:0000313" key="2">
    <source>
        <dbReference type="EMBL" id="OPF71124.1"/>
    </source>
</evidence>
<organism evidence="2 3">
    <name type="scientific">Streptomyces antioxidans</name>
    <dbReference type="NCBI Taxonomy" id="1507734"/>
    <lineage>
        <taxon>Bacteria</taxon>
        <taxon>Bacillati</taxon>
        <taxon>Actinomycetota</taxon>
        <taxon>Actinomycetes</taxon>
        <taxon>Kitasatosporales</taxon>
        <taxon>Streptomycetaceae</taxon>
        <taxon>Streptomyces</taxon>
    </lineage>
</organism>
<proteinExistence type="predicted"/>
<evidence type="ECO:0000313" key="3">
    <source>
        <dbReference type="Proteomes" id="UP000033615"/>
    </source>
</evidence>
<dbReference type="RefSeq" id="WP_053048732.1">
    <property type="nucleotide sequence ID" value="NZ_LAKD02000122.1"/>
</dbReference>
<dbReference type="Proteomes" id="UP000033615">
    <property type="component" value="Unassembled WGS sequence"/>
</dbReference>
<keyword evidence="3" id="KW-1185">Reference proteome</keyword>
<evidence type="ECO:0000256" key="1">
    <source>
        <dbReference type="SAM" id="MobiDB-lite"/>
    </source>
</evidence>
<comment type="caution">
    <text evidence="2">The sequence shown here is derived from an EMBL/GenBank/DDBJ whole genome shotgun (WGS) entry which is preliminary data.</text>
</comment>
<feature type="region of interest" description="Disordered" evidence="1">
    <location>
        <begin position="53"/>
        <end position="78"/>
    </location>
</feature>
<gene>
    <name evidence="2" type="ORF">VT50_0235165</name>
</gene>
<accession>A0A1V4CUX6</accession>